<dbReference type="Gene3D" id="1.10.8.500">
    <property type="entry name" value="HAMP domain in histidine kinase"/>
    <property type="match status" value="1"/>
</dbReference>
<dbReference type="SUPFAM" id="SSF55874">
    <property type="entry name" value="ATPase domain of HSP90 chaperone/DNA topoisomerase II/histidine kinase"/>
    <property type="match status" value="1"/>
</dbReference>
<dbReference type="InterPro" id="IPR032408">
    <property type="entry name" value="RisS_PPD"/>
</dbReference>
<feature type="domain" description="Histidine kinase" evidence="16">
    <location>
        <begin position="241"/>
        <end position="440"/>
    </location>
</feature>
<evidence type="ECO:0000256" key="13">
    <source>
        <dbReference type="ARBA" id="ARBA00023012"/>
    </source>
</evidence>
<evidence type="ECO:0000256" key="9">
    <source>
        <dbReference type="ARBA" id="ARBA00022741"/>
    </source>
</evidence>
<evidence type="ECO:0000256" key="11">
    <source>
        <dbReference type="ARBA" id="ARBA00022840"/>
    </source>
</evidence>
<dbReference type="GO" id="GO:0000155">
    <property type="term" value="F:phosphorelay sensor kinase activity"/>
    <property type="evidence" value="ECO:0007669"/>
    <property type="project" value="InterPro"/>
</dbReference>
<evidence type="ECO:0000256" key="4">
    <source>
        <dbReference type="ARBA" id="ARBA00022475"/>
    </source>
</evidence>
<dbReference type="SUPFAM" id="SSF47384">
    <property type="entry name" value="Homodimeric domain of signal transducing histidine kinase"/>
    <property type="match status" value="1"/>
</dbReference>
<evidence type="ECO:0000256" key="2">
    <source>
        <dbReference type="ARBA" id="ARBA00004429"/>
    </source>
</evidence>
<dbReference type="PANTHER" id="PTHR44936">
    <property type="entry name" value="SENSOR PROTEIN CREC"/>
    <property type="match status" value="1"/>
</dbReference>
<dbReference type="CDD" id="cd06225">
    <property type="entry name" value="HAMP"/>
    <property type="match status" value="1"/>
</dbReference>
<dbReference type="Pfam" id="PF02518">
    <property type="entry name" value="HATPase_c"/>
    <property type="match status" value="1"/>
</dbReference>
<dbReference type="SMART" id="SM00387">
    <property type="entry name" value="HATPase_c"/>
    <property type="match status" value="1"/>
</dbReference>
<evidence type="ECO:0000256" key="7">
    <source>
        <dbReference type="ARBA" id="ARBA00022679"/>
    </source>
</evidence>
<keyword evidence="11" id="KW-0067">ATP-binding</keyword>
<dbReference type="PROSITE" id="PS50109">
    <property type="entry name" value="HIS_KIN"/>
    <property type="match status" value="1"/>
</dbReference>
<dbReference type="PANTHER" id="PTHR44936:SF5">
    <property type="entry name" value="SENSOR HISTIDINE KINASE ENVZ"/>
    <property type="match status" value="1"/>
</dbReference>
<keyword evidence="19" id="KW-1185">Reference proteome</keyword>
<evidence type="ECO:0000256" key="15">
    <source>
        <dbReference type="SAM" id="Phobius"/>
    </source>
</evidence>
<dbReference type="EC" id="2.7.13.3" evidence="3"/>
<proteinExistence type="predicted"/>
<dbReference type="RefSeq" id="WP_186410699.1">
    <property type="nucleotide sequence ID" value="NZ_FLQY01000114.1"/>
</dbReference>
<evidence type="ECO:0000313" key="19">
    <source>
        <dbReference type="Proteomes" id="UP000199600"/>
    </source>
</evidence>
<keyword evidence="8 15" id="KW-0812">Transmembrane</keyword>
<name>A0A1A8XP73_9RHOO</name>
<keyword evidence="5" id="KW-0997">Cell inner membrane</keyword>
<dbReference type="SMART" id="SM00304">
    <property type="entry name" value="HAMP"/>
    <property type="match status" value="1"/>
</dbReference>
<sequence>MTLLDKLVPRTLLVRTFLLVSLLIFVCVASWLTLYALAEREPRARQLAQLAVSVVNLTNAALVAADPDKRLNLLRDLAESEGVRLYPAEPTDRVKALPDTFFFRTMFETVRSELGPTTRFAGSVNGQRGIWVSFSIDDSDEDIYWLMLPGDHAKNDYPWHWLSWGSVSLALALLVAWLIVSRVTRPLRALVDAAREVGRGRHPEPISERGAVELQQLAEAFNRMSRDLKRIETERSGVLAGISHDLRTPLARLRLEAELSIHDGSARQAVIDDIEQLDTIIAQFLDYARGDSQEHAVLTDVNALVDQTIGAMSRSKPTAQITLGEVPASMIRPRALVRALVNLLENARKYGSEPIAVETRVDHGEVLIDFLDRGPGIPETEFERVKRPFTRLENARTDAGGTGLGLAIVERIARLHEGKLELLTRDGGGLIARLRLPLVLAAQNDPENKKASS</sequence>
<protein>
    <recommendedName>
        <fullName evidence="3">histidine kinase</fullName>
        <ecNumber evidence="3">2.7.13.3</ecNumber>
    </recommendedName>
</protein>
<dbReference type="InterPro" id="IPR036890">
    <property type="entry name" value="HATPase_C_sf"/>
</dbReference>
<keyword evidence="12 15" id="KW-1133">Transmembrane helix</keyword>
<dbReference type="InterPro" id="IPR004358">
    <property type="entry name" value="Sig_transdc_His_kin-like_C"/>
</dbReference>
<evidence type="ECO:0000256" key="14">
    <source>
        <dbReference type="ARBA" id="ARBA00023136"/>
    </source>
</evidence>
<feature type="transmembrane region" description="Helical" evidence="15">
    <location>
        <begin position="12"/>
        <end position="35"/>
    </location>
</feature>
<evidence type="ECO:0000256" key="5">
    <source>
        <dbReference type="ARBA" id="ARBA00022519"/>
    </source>
</evidence>
<dbReference type="Pfam" id="PF00512">
    <property type="entry name" value="HisKA"/>
    <property type="match status" value="1"/>
</dbReference>
<comment type="subcellular location">
    <subcellularLocation>
        <location evidence="2">Cell inner membrane</location>
        <topology evidence="2">Multi-pass membrane protein</topology>
    </subcellularLocation>
</comment>
<keyword evidence="9" id="KW-0547">Nucleotide-binding</keyword>
<dbReference type="SMART" id="SM00388">
    <property type="entry name" value="HisKA"/>
    <property type="match status" value="1"/>
</dbReference>
<evidence type="ECO:0000256" key="3">
    <source>
        <dbReference type="ARBA" id="ARBA00012438"/>
    </source>
</evidence>
<dbReference type="AlphaFoldDB" id="A0A1A8XP73"/>
<dbReference type="GO" id="GO:0005524">
    <property type="term" value="F:ATP binding"/>
    <property type="evidence" value="ECO:0007669"/>
    <property type="project" value="UniProtKB-KW"/>
</dbReference>
<dbReference type="PRINTS" id="PR00344">
    <property type="entry name" value="BCTRLSENSOR"/>
</dbReference>
<dbReference type="InterPro" id="IPR050980">
    <property type="entry name" value="2C_sensor_his_kinase"/>
</dbReference>
<keyword evidence="10 18" id="KW-0418">Kinase</keyword>
<keyword evidence="6" id="KW-0597">Phosphoprotein</keyword>
<dbReference type="Gene3D" id="3.30.565.10">
    <property type="entry name" value="Histidine kinase-like ATPase, C-terminal domain"/>
    <property type="match status" value="1"/>
</dbReference>
<accession>A0A1A8XP73</accession>
<evidence type="ECO:0000256" key="1">
    <source>
        <dbReference type="ARBA" id="ARBA00000085"/>
    </source>
</evidence>
<feature type="transmembrane region" description="Helical" evidence="15">
    <location>
        <begin position="161"/>
        <end position="180"/>
    </location>
</feature>
<dbReference type="GO" id="GO:0005886">
    <property type="term" value="C:plasma membrane"/>
    <property type="evidence" value="ECO:0007669"/>
    <property type="project" value="UniProtKB-SubCell"/>
</dbReference>
<dbReference type="InterPro" id="IPR003660">
    <property type="entry name" value="HAMP_dom"/>
</dbReference>
<dbReference type="Gene3D" id="1.10.287.130">
    <property type="match status" value="1"/>
</dbReference>
<dbReference type="Pfam" id="PF00672">
    <property type="entry name" value="HAMP"/>
    <property type="match status" value="1"/>
</dbReference>
<dbReference type="CDD" id="cd00082">
    <property type="entry name" value="HisKA"/>
    <property type="match status" value="1"/>
</dbReference>
<comment type="catalytic activity">
    <reaction evidence="1">
        <text>ATP + protein L-histidine = ADP + protein N-phospho-L-histidine.</text>
        <dbReference type="EC" id="2.7.13.3"/>
    </reaction>
</comment>
<dbReference type="Pfam" id="PF16524">
    <property type="entry name" value="RisS_PPD"/>
    <property type="match status" value="1"/>
</dbReference>
<dbReference type="InterPro" id="IPR038421">
    <property type="entry name" value="RisS_PPD_sf"/>
</dbReference>
<dbReference type="InterPro" id="IPR003661">
    <property type="entry name" value="HisK_dim/P_dom"/>
</dbReference>
<dbReference type="EMBL" id="FLQY01000114">
    <property type="protein sequence ID" value="SBT06964.1"/>
    <property type="molecule type" value="Genomic_DNA"/>
</dbReference>
<evidence type="ECO:0000313" key="18">
    <source>
        <dbReference type="EMBL" id="SBT06964.1"/>
    </source>
</evidence>
<dbReference type="PROSITE" id="PS50885">
    <property type="entry name" value="HAMP"/>
    <property type="match status" value="1"/>
</dbReference>
<keyword evidence="7" id="KW-0808">Transferase</keyword>
<dbReference type="Gene3D" id="3.30.450.300">
    <property type="entry name" value="Sensor histidine kinase RisS, periplasmic domain"/>
    <property type="match status" value="1"/>
</dbReference>
<keyword evidence="14 15" id="KW-0472">Membrane</keyword>
<keyword evidence="13" id="KW-0902">Two-component regulatory system</keyword>
<dbReference type="SUPFAM" id="SSF158472">
    <property type="entry name" value="HAMP domain-like"/>
    <property type="match status" value="1"/>
</dbReference>
<evidence type="ECO:0000259" key="17">
    <source>
        <dbReference type="PROSITE" id="PS50885"/>
    </source>
</evidence>
<evidence type="ECO:0000256" key="6">
    <source>
        <dbReference type="ARBA" id="ARBA00022553"/>
    </source>
</evidence>
<evidence type="ECO:0000256" key="8">
    <source>
        <dbReference type="ARBA" id="ARBA00022692"/>
    </source>
</evidence>
<reference evidence="18 19" key="1">
    <citation type="submission" date="2016-06" db="EMBL/GenBank/DDBJ databases">
        <authorList>
            <person name="Kjaerup R.B."/>
            <person name="Dalgaard T.S."/>
            <person name="Juul-Madsen H.R."/>
        </authorList>
    </citation>
    <scope>NUCLEOTIDE SEQUENCE [LARGE SCALE GENOMIC DNA]</scope>
    <source>
        <strain evidence="18">2</strain>
    </source>
</reference>
<evidence type="ECO:0000256" key="10">
    <source>
        <dbReference type="ARBA" id="ARBA00022777"/>
    </source>
</evidence>
<dbReference type="Proteomes" id="UP000199600">
    <property type="component" value="Unassembled WGS sequence"/>
</dbReference>
<dbReference type="InterPro" id="IPR005467">
    <property type="entry name" value="His_kinase_dom"/>
</dbReference>
<organism evidence="18 19">
    <name type="scientific">Candidatus Propionivibrio aalborgensis</name>
    <dbReference type="NCBI Taxonomy" id="1860101"/>
    <lineage>
        <taxon>Bacteria</taxon>
        <taxon>Pseudomonadati</taxon>
        <taxon>Pseudomonadota</taxon>
        <taxon>Betaproteobacteria</taxon>
        <taxon>Rhodocyclales</taxon>
        <taxon>Rhodocyclaceae</taxon>
        <taxon>Propionivibrio</taxon>
    </lineage>
</organism>
<dbReference type="InterPro" id="IPR036097">
    <property type="entry name" value="HisK_dim/P_sf"/>
</dbReference>
<evidence type="ECO:0000259" key="16">
    <source>
        <dbReference type="PROSITE" id="PS50109"/>
    </source>
</evidence>
<feature type="domain" description="HAMP" evidence="17">
    <location>
        <begin position="181"/>
        <end position="233"/>
    </location>
</feature>
<gene>
    <name evidence="18" type="ORF">PROAA_2000004</name>
</gene>
<keyword evidence="4" id="KW-1003">Cell membrane</keyword>
<dbReference type="InterPro" id="IPR003594">
    <property type="entry name" value="HATPase_dom"/>
</dbReference>
<evidence type="ECO:0000256" key="12">
    <source>
        <dbReference type="ARBA" id="ARBA00022989"/>
    </source>
</evidence>